<dbReference type="Gene3D" id="3.50.50.60">
    <property type="entry name" value="FAD/NAD(P)-binding domain"/>
    <property type="match status" value="2"/>
</dbReference>
<comment type="caution">
    <text evidence="10">The sequence shown here is derived from an EMBL/GenBank/DDBJ whole genome shotgun (WGS) entry which is preliminary data.</text>
</comment>
<gene>
    <name evidence="10" type="ORF">JYU29_07480</name>
</gene>
<proteinExistence type="inferred from homology"/>
<dbReference type="PRINTS" id="PR00420">
    <property type="entry name" value="RNGMNOXGNASE"/>
</dbReference>
<evidence type="ECO:0000256" key="1">
    <source>
        <dbReference type="ARBA" id="ARBA00001974"/>
    </source>
</evidence>
<evidence type="ECO:0000256" key="2">
    <source>
        <dbReference type="ARBA" id="ARBA00004749"/>
    </source>
</evidence>
<sequence length="400" mass="42311">MLASKTILVAGAGPAGLIAALAMAKAGFDVSLIGPEAGASDARTTALMAPALDYLAELGIDTSFDGKSAALRTMRIIDSTKRLLRSPTVTFHASEIDRTAFGSNIPNAVLAQTLTEAVANQPRITRHLATVQTWIPSTDNVVAVLEDGTRLEGALAIAADGRGSPARDAAGIRTVGHPYPQSALVLSFSHTRPHNDTSNEFHTETGPFTQVPLPGNKSSLVWVVSPAEAETLNALDDAEIARRIEERMQSMLGSATVLPGRQIYPLSARVPLSFAQSRIALVGEAAHVFPPIGAQGLNLGVRDVQTIAGLVEDNPGDPGATSVLRSYSRQRTPDVFARNSAVNLLNRSLLSGLLPAQMARSAGLSLMEKLPPVRSFFMREGMKPGSGFRGLWEKVGRQDA</sequence>
<keyword evidence="7" id="KW-0503">Monooxygenase</keyword>
<dbReference type="InterPro" id="IPR010971">
    <property type="entry name" value="UbiH/COQ6"/>
</dbReference>
<evidence type="ECO:0000313" key="10">
    <source>
        <dbReference type="EMBL" id="MBS9720523.1"/>
    </source>
</evidence>
<keyword evidence="11" id="KW-1185">Reference proteome</keyword>
<dbReference type="SUPFAM" id="SSF51905">
    <property type="entry name" value="FAD/NAD(P)-binding domain"/>
    <property type="match status" value="1"/>
</dbReference>
<evidence type="ECO:0000259" key="9">
    <source>
        <dbReference type="Pfam" id="PF01494"/>
    </source>
</evidence>
<feature type="domain" description="FAD-binding" evidence="9">
    <location>
        <begin position="6"/>
        <end position="333"/>
    </location>
</feature>
<keyword evidence="6" id="KW-0560">Oxidoreductase</keyword>
<keyword evidence="8" id="KW-0732">Signal</keyword>
<feature type="signal peptide" evidence="8">
    <location>
        <begin position="1"/>
        <end position="24"/>
    </location>
</feature>
<dbReference type="InterPro" id="IPR051205">
    <property type="entry name" value="UbiH/COQ6_monooxygenase"/>
</dbReference>
<dbReference type="InterPro" id="IPR036188">
    <property type="entry name" value="FAD/NAD-bd_sf"/>
</dbReference>
<name>A0ABS5RU00_9HYPH</name>
<comment type="similarity">
    <text evidence="3">Belongs to the UbiH/COQ6 family.</text>
</comment>
<keyword evidence="5" id="KW-0274">FAD</keyword>
<evidence type="ECO:0000256" key="5">
    <source>
        <dbReference type="ARBA" id="ARBA00022827"/>
    </source>
</evidence>
<evidence type="ECO:0000256" key="6">
    <source>
        <dbReference type="ARBA" id="ARBA00023002"/>
    </source>
</evidence>
<reference evidence="10 11" key="1">
    <citation type="submission" date="2021-03" db="EMBL/GenBank/DDBJ databases">
        <title>Tianweitania aestuarii sp. nov., isolated from a tidal flat.</title>
        <authorList>
            <person name="Park S."/>
            <person name="Yoon J.-H."/>
        </authorList>
    </citation>
    <scope>NUCLEOTIDE SEQUENCE [LARGE SCALE GENOMIC DNA]</scope>
    <source>
        <strain evidence="10 11">BSSL-BM11</strain>
    </source>
</reference>
<dbReference type="PANTHER" id="PTHR43876">
    <property type="entry name" value="UBIQUINONE BIOSYNTHESIS MONOOXYGENASE COQ6, MITOCHONDRIAL"/>
    <property type="match status" value="1"/>
</dbReference>
<evidence type="ECO:0000313" key="11">
    <source>
        <dbReference type="Proteomes" id="UP001297272"/>
    </source>
</evidence>
<comment type="cofactor">
    <cofactor evidence="1">
        <name>FAD</name>
        <dbReference type="ChEBI" id="CHEBI:57692"/>
    </cofactor>
</comment>
<dbReference type="InterPro" id="IPR002938">
    <property type="entry name" value="FAD-bd"/>
</dbReference>
<dbReference type="Proteomes" id="UP001297272">
    <property type="component" value="Unassembled WGS sequence"/>
</dbReference>
<comment type="pathway">
    <text evidence="2">Cofactor biosynthesis; ubiquinone biosynthesis.</text>
</comment>
<accession>A0ABS5RU00</accession>
<dbReference type="EMBL" id="JAFMNX010000001">
    <property type="protein sequence ID" value="MBS9720523.1"/>
    <property type="molecule type" value="Genomic_DNA"/>
</dbReference>
<evidence type="ECO:0000256" key="4">
    <source>
        <dbReference type="ARBA" id="ARBA00022630"/>
    </source>
</evidence>
<keyword evidence="4" id="KW-0285">Flavoprotein</keyword>
<feature type="chain" id="PRO_5045560056" evidence="8">
    <location>
        <begin position="25"/>
        <end position="400"/>
    </location>
</feature>
<evidence type="ECO:0000256" key="8">
    <source>
        <dbReference type="SAM" id="SignalP"/>
    </source>
</evidence>
<dbReference type="PANTHER" id="PTHR43876:SF7">
    <property type="entry name" value="UBIQUINONE BIOSYNTHESIS MONOOXYGENASE COQ6, MITOCHONDRIAL"/>
    <property type="match status" value="1"/>
</dbReference>
<protein>
    <submittedName>
        <fullName evidence="10">UbiH/UbiF family hydroxylase</fullName>
    </submittedName>
</protein>
<organism evidence="10 11">
    <name type="scientific">Tianweitania aestuarii</name>
    <dbReference type="NCBI Taxonomy" id="2814886"/>
    <lineage>
        <taxon>Bacteria</taxon>
        <taxon>Pseudomonadati</taxon>
        <taxon>Pseudomonadota</taxon>
        <taxon>Alphaproteobacteria</taxon>
        <taxon>Hyphomicrobiales</taxon>
        <taxon>Phyllobacteriaceae</taxon>
        <taxon>Tianweitania</taxon>
    </lineage>
</organism>
<dbReference type="NCBIfam" id="TIGR01988">
    <property type="entry name" value="Ubi-OHases"/>
    <property type="match status" value="1"/>
</dbReference>
<dbReference type="Pfam" id="PF01494">
    <property type="entry name" value="FAD_binding_3"/>
    <property type="match status" value="1"/>
</dbReference>
<evidence type="ECO:0000256" key="3">
    <source>
        <dbReference type="ARBA" id="ARBA00005349"/>
    </source>
</evidence>
<evidence type="ECO:0000256" key="7">
    <source>
        <dbReference type="ARBA" id="ARBA00023033"/>
    </source>
</evidence>
<dbReference type="NCBIfam" id="NF005691">
    <property type="entry name" value="PRK07494.1"/>
    <property type="match status" value="1"/>
</dbReference>